<feature type="compositionally biased region" description="Polar residues" evidence="2">
    <location>
        <begin position="21"/>
        <end position="30"/>
    </location>
</feature>
<dbReference type="SUPFAM" id="SSF56281">
    <property type="entry name" value="Metallo-hydrolase/oxidoreductase"/>
    <property type="match status" value="1"/>
</dbReference>
<dbReference type="AlphaFoldDB" id="A0A8H7T7G1"/>
<gene>
    <name evidence="4" type="ORF">IFR04_013198</name>
</gene>
<feature type="binding site" evidence="1">
    <location>
        <position position="182"/>
    </location>
    <ligand>
        <name>an N-acyl-1,2-diacyl-sn-glycero-3-phosphoethanolamine</name>
        <dbReference type="ChEBI" id="CHEBI:62537"/>
    </ligand>
</feature>
<organism evidence="4 5">
    <name type="scientific">Cadophora malorum</name>
    <dbReference type="NCBI Taxonomy" id="108018"/>
    <lineage>
        <taxon>Eukaryota</taxon>
        <taxon>Fungi</taxon>
        <taxon>Dikarya</taxon>
        <taxon>Ascomycota</taxon>
        <taxon>Pezizomycotina</taxon>
        <taxon>Leotiomycetes</taxon>
        <taxon>Helotiales</taxon>
        <taxon>Ploettnerulaceae</taxon>
        <taxon>Cadophora</taxon>
    </lineage>
</organism>
<dbReference type="PANTHER" id="PTHR15032">
    <property type="entry name" value="N-ACYL-PHOSPHATIDYLETHANOLAMINE-HYDROLYZING PHOSPHOLIPASE D"/>
    <property type="match status" value="1"/>
</dbReference>
<dbReference type="OrthoDB" id="332863at2759"/>
<keyword evidence="5" id="KW-1185">Reference proteome</keyword>
<feature type="region of interest" description="Disordered" evidence="2">
    <location>
        <begin position="294"/>
        <end position="318"/>
    </location>
</feature>
<evidence type="ECO:0000313" key="4">
    <source>
        <dbReference type="EMBL" id="KAG4413658.1"/>
    </source>
</evidence>
<evidence type="ECO:0000259" key="3">
    <source>
        <dbReference type="Pfam" id="PF12706"/>
    </source>
</evidence>
<evidence type="ECO:0000256" key="2">
    <source>
        <dbReference type="SAM" id="MobiDB-lite"/>
    </source>
</evidence>
<dbReference type="PANTHER" id="PTHR15032:SF27">
    <property type="entry name" value="N-ACYL-PHOSPHATIDYLETHANOLAMINE-HYDROLYZING PHOSPHOLIPASE D"/>
    <property type="match status" value="1"/>
</dbReference>
<protein>
    <recommendedName>
        <fullName evidence="3">Metallo-beta-lactamase domain-containing protein</fullName>
    </recommendedName>
</protein>
<reference evidence="4" key="1">
    <citation type="submission" date="2021-02" db="EMBL/GenBank/DDBJ databases">
        <title>Genome sequence Cadophora malorum strain M34.</title>
        <authorList>
            <person name="Stefanovic E."/>
            <person name="Vu D."/>
            <person name="Scully C."/>
            <person name="Dijksterhuis J."/>
            <person name="Roader J."/>
            <person name="Houbraken J."/>
        </authorList>
    </citation>
    <scope>NUCLEOTIDE SEQUENCE</scope>
    <source>
        <strain evidence="4">M34</strain>
    </source>
</reference>
<dbReference type="InterPro" id="IPR001279">
    <property type="entry name" value="Metallo-B-lactamas"/>
</dbReference>
<dbReference type="GO" id="GO:0008270">
    <property type="term" value="F:zinc ion binding"/>
    <property type="evidence" value="ECO:0007669"/>
    <property type="project" value="InterPro"/>
</dbReference>
<dbReference type="GO" id="GO:0070291">
    <property type="term" value="P:N-acylethanolamine metabolic process"/>
    <property type="evidence" value="ECO:0007669"/>
    <property type="project" value="TreeGrafter"/>
</dbReference>
<evidence type="ECO:0000313" key="5">
    <source>
        <dbReference type="Proteomes" id="UP000664132"/>
    </source>
</evidence>
<dbReference type="GO" id="GO:0070290">
    <property type="term" value="F:N-acylphosphatidylethanolamine-specific phospholipase D activity"/>
    <property type="evidence" value="ECO:0007669"/>
    <property type="project" value="InterPro"/>
</dbReference>
<feature type="binding site" evidence="1">
    <location>
        <position position="386"/>
    </location>
    <ligand>
        <name>an N-acyl-1,2-diacyl-sn-glycero-3-phosphoethanolamine</name>
        <dbReference type="ChEBI" id="CHEBI:62537"/>
    </ligand>
</feature>
<dbReference type="EMBL" id="JAFJYH010000302">
    <property type="protein sequence ID" value="KAG4413658.1"/>
    <property type="molecule type" value="Genomic_DNA"/>
</dbReference>
<dbReference type="Pfam" id="PF12706">
    <property type="entry name" value="Lactamase_B_2"/>
    <property type="match status" value="1"/>
</dbReference>
<dbReference type="InterPro" id="IPR036866">
    <property type="entry name" value="RibonucZ/Hydroxyglut_hydro"/>
</dbReference>
<dbReference type="Proteomes" id="UP000664132">
    <property type="component" value="Unassembled WGS sequence"/>
</dbReference>
<name>A0A8H7T7G1_9HELO</name>
<comment type="caution">
    <text evidence="4">The sequence shown here is derived from an EMBL/GenBank/DDBJ whole genome shotgun (WGS) entry which is preliminary data.</text>
</comment>
<sequence length="465" mass="51050">MTNTWSPFRQPTPKPNRPSHHTNNNRTSFRNPWPSASAPTWSELIQSSFPLSLYSNLSKTYPDIQDVKVVDPDWGKEELKARGLDGDGERDECIFGTTLGHAGVMVQVPLEGTMRARAGDEGGEKGEAKGKGKERLWVVFDPIFSARAGPTQYTGPGRLRRAPCQVEDFPGCDVVVISHNHYDHLDLPTIQAILNKFPKARYFVPLGNKSWLANLGVSKELIIELDWWDEREFSLQDFGYSYVDSESTEKGRSQDTKIKFTCVPAQHSSARSPLDQGNTLWCGWVVEQLLVSKGTSSDPDPTSSSTEAKASPSTQIRRKGTIYHAGDTGYRPLSTSSTTCPIFLTIGQKFAPIDLSFLPIWRGGSLSFFSTLGLRLSHKDIPSALHASPADAMDIHADVGSRNSVGVHFGTFVGSENESLEPVLEFEEARIGRGVRSLRDEVKEGETRAGVVDIGGSVAVRIGGD</sequence>
<feature type="domain" description="Metallo-beta-lactamase" evidence="3">
    <location>
        <begin position="137"/>
        <end position="287"/>
    </location>
</feature>
<proteinExistence type="predicted"/>
<dbReference type="GO" id="GO:0070292">
    <property type="term" value="P:N-acylphosphatidylethanolamine metabolic process"/>
    <property type="evidence" value="ECO:0007669"/>
    <property type="project" value="TreeGrafter"/>
</dbReference>
<dbReference type="GO" id="GO:0005737">
    <property type="term" value="C:cytoplasm"/>
    <property type="evidence" value="ECO:0007669"/>
    <property type="project" value="TreeGrafter"/>
</dbReference>
<feature type="compositionally biased region" description="Low complexity" evidence="2">
    <location>
        <begin position="295"/>
        <end position="306"/>
    </location>
</feature>
<dbReference type="Gene3D" id="3.60.15.10">
    <property type="entry name" value="Ribonuclease Z/Hydroxyacylglutathione hydrolase-like"/>
    <property type="match status" value="1"/>
</dbReference>
<evidence type="ECO:0000256" key="1">
    <source>
        <dbReference type="PIRSR" id="PIRSR038896-50"/>
    </source>
</evidence>
<feature type="region of interest" description="Disordered" evidence="2">
    <location>
        <begin position="1"/>
        <end position="37"/>
    </location>
</feature>
<accession>A0A8H7T7G1</accession>